<dbReference type="InterPro" id="IPR006311">
    <property type="entry name" value="TAT_signal"/>
</dbReference>
<evidence type="ECO:0000256" key="1">
    <source>
        <dbReference type="SAM" id="MobiDB-lite"/>
    </source>
</evidence>
<dbReference type="PROSITE" id="PS51318">
    <property type="entry name" value="TAT"/>
    <property type="match status" value="1"/>
</dbReference>
<name>A0AA37PV03_9MYCO</name>
<organism evidence="4 5">
    <name type="scientific">Mycobacterium kiyosense</name>
    <dbReference type="NCBI Taxonomy" id="2871094"/>
    <lineage>
        <taxon>Bacteria</taxon>
        <taxon>Bacillati</taxon>
        <taxon>Actinomycetota</taxon>
        <taxon>Actinomycetes</taxon>
        <taxon>Mycobacteriales</taxon>
        <taxon>Mycobacteriaceae</taxon>
        <taxon>Mycobacterium</taxon>
    </lineage>
</organism>
<accession>A0AA37PV03</accession>
<proteinExistence type="predicted"/>
<dbReference type="EMBL" id="BRXE01000008">
    <property type="protein sequence ID" value="GLB81988.1"/>
    <property type="molecule type" value="Genomic_DNA"/>
</dbReference>
<dbReference type="AlphaFoldDB" id="A0AA37PV03"/>
<protein>
    <recommendedName>
        <fullName evidence="3">DUF732 domain-containing protein</fullName>
    </recommendedName>
</protein>
<feature type="domain" description="DUF732" evidence="3">
    <location>
        <begin position="36"/>
        <end position="116"/>
    </location>
</feature>
<dbReference type="GeneID" id="83630021"/>
<feature type="signal peptide" evidence="2">
    <location>
        <begin position="1"/>
        <end position="32"/>
    </location>
</feature>
<gene>
    <name evidence="4" type="ORF">SRL2020028_12440</name>
</gene>
<feature type="compositionally biased region" description="Pro residues" evidence="1">
    <location>
        <begin position="164"/>
        <end position="185"/>
    </location>
</feature>
<evidence type="ECO:0000313" key="4">
    <source>
        <dbReference type="EMBL" id="GLB81988.1"/>
    </source>
</evidence>
<feature type="compositionally biased region" description="Gly residues" evidence="1">
    <location>
        <begin position="186"/>
        <end position="200"/>
    </location>
</feature>
<feature type="chain" id="PRO_5041229431" description="DUF732 domain-containing protein" evidence="2">
    <location>
        <begin position="33"/>
        <end position="215"/>
    </location>
</feature>
<evidence type="ECO:0000259" key="3">
    <source>
        <dbReference type="Pfam" id="PF05305"/>
    </source>
</evidence>
<dbReference type="Proteomes" id="UP001165663">
    <property type="component" value="Unassembled WGS sequence"/>
</dbReference>
<evidence type="ECO:0000256" key="2">
    <source>
        <dbReference type="SAM" id="SignalP"/>
    </source>
</evidence>
<reference evidence="4" key="1">
    <citation type="submission" date="2022-07" db="EMBL/GenBank/DDBJ databases">
        <title>Mycobacterium kiyosense sp. nov., scotochromogenic slow-glowing species isolated from respiratory specimens.</title>
        <authorList>
            <person name="Fukano H."/>
            <person name="Kazumi Y."/>
            <person name="Sakagami N."/>
            <person name="Ato M."/>
            <person name="Mitarai S."/>
            <person name="Hoshino Y."/>
        </authorList>
    </citation>
    <scope>NUCLEOTIDE SEQUENCE</scope>
    <source>
        <strain evidence="4">SRL2020-028</strain>
    </source>
</reference>
<dbReference type="RefSeq" id="WP_238305619.1">
    <property type="nucleotide sequence ID" value="NZ_BRXE01000008.1"/>
</dbReference>
<feature type="region of interest" description="Disordered" evidence="1">
    <location>
        <begin position="146"/>
        <end position="215"/>
    </location>
</feature>
<evidence type="ECO:0000313" key="5">
    <source>
        <dbReference type="Proteomes" id="UP001165663"/>
    </source>
</evidence>
<comment type="caution">
    <text evidence="4">The sequence shown here is derived from an EMBL/GenBank/DDBJ whole genome shotgun (WGS) entry which is preliminary data.</text>
</comment>
<keyword evidence="2" id="KW-0732">Signal</keyword>
<sequence>MSTHITVSARSVLTAAVALTGAAILGGGAASADPNQDDQFLGLLSQKGVAALSGVPSLIATAHQICRNLDDGMSAGALVDALVDNANNVTPGADRDRLARTQARFFAAAVEAYCPNHLAQAAAIPARWNGPRHRVLLASLIKVSNPENPTQPAPGPDVQSVIPPQAPAPAPPRTLAPTVTGPPPGAGGGGGVNGGGAGGVGPPPPMEPGIIALAP</sequence>
<dbReference type="InterPro" id="IPR007969">
    <property type="entry name" value="DUF732"/>
</dbReference>
<dbReference type="Pfam" id="PF05305">
    <property type="entry name" value="DUF732"/>
    <property type="match status" value="1"/>
</dbReference>